<proteinExistence type="inferred from homology"/>
<organism evidence="6 7">
    <name type="scientific">Lactococcus formosensis</name>
    <dbReference type="NCBI Taxonomy" id="1281486"/>
    <lineage>
        <taxon>Bacteria</taxon>
        <taxon>Bacillati</taxon>
        <taxon>Bacillota</taxon>
        <taxon>Bacilli</taxon>
        <taxon>Lactobacillales</taxon>
        <taxon>Streptococcaceae</taxon>
        <taxon>Lactococcus</taxon>
    </lineage>
</organism>
<reference evidence="6" key="1">
    <citation type="submission" date="2022-06" db="EMBL/GenBank/DDBJ databases">
        <title>Lactococcus from bovine mastitis in China.</title>
        <authorList>
            <person name="Lin Y."/>
            <person name="Han B."/>
        </authorList>
    </citation>
    <scope>NUCLEOTIDE SEQUENCE</scope>
    <source>
        <strain evidence="6">Ningxia-I-26</strain>
    </source>
</reference>
<sequence length="374" mass="41858">MKKIAIIGGGIIGMTLANYLDTEKFDITVFDSGNNQATAASAGIISPWLSKRRNKQWYALAKDGAAFFEQLVKDLSLDENIYEKCGTLFVRSPQALQDLEQLALERRATAPEIGEVRHLTTEETTAMLPLLKPVESLYISGGARLDGKAYLQHLRKRAQTRGVRVVSEEAQVKKENAKWRVTSVQEEMEVEVEVDELVLTPGPALKTLLDQLGYTAKVSPQKGQLLSFETNFETEKWPVAFLEGEADLIPFQNGRLLLGATHENEAGWDLEPTQEAFEQLTKGVQTFLKEDYFADTTYSYRVGTRAYTDDFAPFFGPVEQEEGLSVASGLGSSGLTTGPYIAYLLARHLNANHSEWEMSHYQKEMNLYVNKKEE</sequence>
<evidence type="ECO:0000256" key="2">
    <source>
        <dbReference type="ARBA" id="ARBA00009410"/>
    </source>
</evidence>
<dbReference type="GO" id="GO:0005737">
    <property type="term" value="C:cytoplasm"/>
    <property type="evidence" value="ECO:0007669"/>
    <property type="project" value="TreeGrafter"/>
</dbReference>
<comment type="similarity">
    <text evidence="2">Belongs to the DadA oxidoreductase family.</text>
</comment>
<dbReference type="AlphaFoldDB" id="A0A9X4NYA9"/>
<evidence type="ECO:0000259" key="5">
    <source>
        <dbReference type="Pfam" id="PF01266"/>
    </source>
</evidence>
<evidence type="ECO:0000256" key="4">
    <source>
        <dbReference type="ARBA" id="ARBA00023002"/>
    </source>
</evidence>
<dbReference type="Pfam" id="PF01266">
    <property type="entry name" value="DAO"/>
    <property type="match status" value="1"/>
</dbReference>
<keyword evidence="3" id="KW-0285">Flavoprotein</keyword>
<dbReference type="InterPro" id="IPR036188">
    <property type="entry name" value="FAD/NAD-bd_sf"/>
</dbReference>
<dbReference type="Gene3D" id="3.30.9.10">
    <property type="entry name" value="D-Amino Acid Oxidase, subunit A, domain 2"/>
    <property type="match status" value="1"/>
</dbReference>
<feature type="domain" description="FAD dependent oxidoreductase" evidence="5">
    <location>
        <begin position="3"/>
        <end position="347"/>
    </location>
</feature>
<comment type="caution">
    <text evidence="6">The sequence shown here is derived from an EMBL/GenBank/DDBJ whole genome shotgun (WGS) entry which is preliminary data.</text>
</comment>
<comment type="cofactor">
    <cofactor evidence="1">
        <name>FAD</name>
        <dbReference type="ChEBI" id="CHEBI:57692"/>
    </cofactor>
</comment>
<accession>A0A9X4NYA9</accession>
<protein>
    <submittedName>
        <fullName evidence="6">FAD-binding oxidoreductase</fullName>
    </submittedName>
</protein>
<evidence type="ECO:0000256" key="1">
    <source>
        <dbReference type="ARBA" id="ARBA00001974"/>
    </source>
</evidence>
<dbReference type="PANTHER" id="PTHR13847">
    <property type="entry name" value="SARCOSINE DEHYDROGENASE-RELATED"/>
    <property type="match status" value="1"/>
</dbReference>
<name>A0A9X4NYA9_9LACT</name>
<evidence type="ECO:0000256" key="3">
    <source>
        <dbReference type="ARBA" id="ARBA00022630"/>
    </source>
</evidence>
<dbReference type="SUPFAM" id="SSF54373">
    <property type="entry name" value="FAD-linked reductases, C-terminal domain"/>
    <property type="match status" value="1"/>
</dbReference>
<evidence type="ECO:0000313" key="7">
    <source>
        <dbReference type="Proteomes" id="UP001153199"/>
    </source>
</evidence>
<dbReference type="RefSeq" id="WP_279359856.1">
    <property type="nucleotide sequence ID" value="NZ_JAMWDY010000003.1"/>
</dbReference>
<dbReference type="Proteomes" id="UP001153199">
    <property type="component" value="Unassembled WGS sequence"/>
</dbReference>
<dbReference type="EMBL" id="JAMWFV010000015">
    <property type="protein sequence ID" value="MDG6145834.1"/>
    <property type="molecule type" value="Genomic_DNA"/>
</dbReference>
<evidence type="ECO:0000313" key="6">
    <source>
        <dbReference type="EMBL" id="MDG6145834.1"/>
    </source>
</evidence>
<dbReference type="PANTHER" id="PTHR13847:SF286">
    <property type="entry name" value="D-AMINO ACID DEHYDROGENASE"/>
    <property type="match status" value="1"/>
</dbReference>
<dbReference type="InterPro" id="IPR006076">
    <property type="entry name" value="FAD-dep_OxRdtase"/>
</dbReference>
<keyword evidence="4" id="KW-0560">Oxidoreductase</keyword>
<dbReference type="SUPFAM" id="SSF51905">
    <property type="entry name" value="FAD/NAD(P)-binding domain"/>
    <property type="match status" value="1"/>
</dbReference>
<dbReference type="Gene3D" id="3.50.50.60">
    <property type="entry name" value="FAD/NAD(P)-binding domain"/>
    <property type="match status" value="1"/>
</dbReference>
<keyword evidence="7" id="KW-1185">Reference proteome</keyword>
<gene>
    <name evidence="6" type="ORF">NF717_09270</name>
</gene>
<dbReference type="GO" id="GO:0016491">
    <property type="term" value="F:oxidoreductase activity"/>
    <property type="evidence" value="ECO:0007669"/>
    <property type="project" value="UniProtKB-KW"/>
</dbReference>